<proteinExistence type="predicted"/>
<dbReference type="Proteomes" id="UP001302274">
    <property type="component" value="Unassembled WGS sequence"/>
</dbReference>
<sequence>MKKKTTKYNPDFFDHAKKVIGKKRYNKVMQESKILAHEIRLKMVREAIGKNQTEVKGLTQPEVSKIEARKDMKISTLAKYAKGLGMRVQINLIYEDDEENEGIAIYG</sequence>
<dbReference type="SUPFAM" id="SSF47413">
    <property type="entry name" value="lambda repressor-like DNA-binding domains"/>
    <property type="match status" value="1"/>
</dbReference>
<protein>
    <recommendedName>
        <fullName evidence="3">HTH cro/C1-type domain-containing protein</fullName>
    </recommendedName>
</protein>
<name>A0ABU5W011_9BACT</name>
<organism evidence="1 2">
    <name type="scientific">Bacteriovorax antarcticus</name>
    <dbReference type="NCBI Taxonomy" id="3088717"/>
    <lineage>
        <taxon>Bacteria</taxon>
        <taxon>Pseudomonadati</taxon>
        <taxon>Bdellovibrionota</taxon>
        <taxon>Bacteriovoracia</taxon>
        <taxon>Bacteriovoracales</taxon>
        <taxon>Bacteriovoracaceae</taxon>
        <taxon>Bacteriovorax</taxon>
    </lineage>
</organism>
<keyword evidence="2" id="KW-1185">Reference proteome</keyword>
<comment type="caution">
    <text evidence="1">The sequence shown here is derived from an EMBL/GenBank/DDBJ whole genome shotgun (WGS) entry which is preliminary data.</text>
</comment>
<dbReference type="InterPro" id="IPR010982">
    <property type="entry name" value="Lambda_DNA-bd_dom_sf"/>
</dbReference>
<gene>
    <name evidence="1" type="ORF">SHI21_20620</name>
</gene>
<dbReference type="EMBL" id="JAYGJQ010000004">
    <property type="protein sequence ID" value="MEA9358654.1"/>
    <property type="molecule type" value="Genomic_DNA"/>
</dbReference>
<evidence type="ECO:0008006" key="3">
    <source>
        <dbReference type="Google" id="ProtNLM"/>
    </source>
</evidence>
<accession>A0ABU5W011</accession>
<evidence type="ECO:0000313" key="2">
    <source>
        <dbReference type="Proteomes" id="UP001302274"/>
    </source>
</evidence>
<dbReference type="RefSeq" id="WP_323579164.1">
    <property type="nucleotide sequence ID" value="NZ_JAYGJQ010000004.1"/>
</dbReference>
<reference evidence="1 2" key="1">
    <citation type="submission" date="2023-11" db="EMBL/GenBank/DDBJ databases">
        <title>A Novel Polar Bacteriovorax (B. antarcticus) Isolated from the Biocrust in Antarctica.</title>
        <authorList>
            <person name="Mun W."/>
            <person name="Choi S.Y."/>
            <person name="Mitchell R.J."/>
        </authorList>
    </citation>
    <scope>NUCLEOTIDE SEQUENCE [LARGE SCALE GENOMIC DNA]</scope>
    <source>
        <strain evidence="1 2">PP10</strain>
    </source>
</reference>
<evidence type="ECO:0000313" key="1">
    <source>
        <dbReference type="EMBL" id="MEA9358654.1"/>
    </source>
</evidence>
<dbReference type="Gene3D" id="1.10.260.40">
    <property type="entry name" value="lambda repressor-like DNA-binding domains"/>
    <property type="match status" value="1"/>
</dbReference>